<feature type="disulfide bond" evidence="8">
    <location>
        <begin position="464"/>
        <end position="473"/>
    </location>
</feature>
<dbReference type="KEGG" id="aplc:110981990"/>
<feature type="transmembrane region" description="Helical" evidence="9">
    <location>
        <begin position="491"/>
        <end position="517"/>
    </location>
</feature>
<evidence type="ECO:0000256" key="10">
    <source>
        <dbReference type="SAM" id="SignalP"/>
    </source>
</evidence>
<evidence type="ECO:0000313" key="18">
    <source>
        <dbReference type="RefSeq" id="XP_022095782.1"/>
    </source>
</evidence>
<evidence type="ECO:0000259" key="11">
    <source>
        <dbReference type="PROSITE" id="PS50026"/>
    </source>
</evidence>
<dbReference type="PANTHER" id="PTHR13055:SF12">
    <property type="entry name" value="LD40707P"/>
    <property type="match status" value="1"/>
</dbReference>
<dbReference type="CDD" id="cd00054">
    <property type="entry name" value="EGF_CA"/>
    <property type="match status" value="1"/>
</dbReference>
<evidence type="ECO:0000313" key="13">
    <source>
        <dbReference type="RefSeq" id="XP_022095777.1"/>
    </source>
</evidence>
<dbReference type="RefSeq" id="XP_022095779.1">
    <property type="nucleotide sequence ID" value="XM_022240087.1"/>
</dbReference>
<dbReference type="SUPFAM" id="SSF57196">
    <property type="entry name" value="EGF/Laminin"/>
    <property type="match status" value="1"/>
</dbReference>
<evidence type="ECO:0000313" key="15">
    <source>
        <dbReference type="RefSeq" id="XP_022095779.1"/>
    </source>
</evidence>
<feature type="domain" description="EGF-like" evidence="11">
    <location>
        <begin position="403"/>
        <end position="435"/>
    </location>
</feature>
<dbReference type="OMA" id="PYPIANI"/>
<protein>
    <submittedName>
        <fullName evidence="13 14">Plexin domain-containing protein 2-like isoform X1</fullName>
    </submittedName>
</protein>
<keyword evidence="2 9" id="KW-0812">Transmembrane</keyword>
<evidence type="ECO:0000256" key="2">
    <source>
        <dbReference type="ARBA" id="ARBA00022692"/>
    </source>
</evidence>
<dbReference type="RefSeq" id="XP_022095777.1">
    <property type="nucleotide sequence ID" value="XM_022240085.1"/>
</dbReference>
<feature type="signal peptide" evidence="10">
    <location>
        <begin position="1"/>
        <end position="31"/>
    </location>
</feature>
<dbReference type="Gene3D" id="2.10.25.10">
    <property type="entry name" value="Laminin"/>
    <property type="match status" value="1"/>
</dbReference>
<dbReference type="InterPro" id="IPR002165">
    <property type="entry name" value="Plexin_repeat"/>
</dbReference>
<keyword evidence="8" id="KW-0245">EGF-like domain</keyword>
<keyword evidence="5 9" id="KW-0472">Membrane</keyword>
<keyword evidence="6 8" id="KW-1015">Disulfide bond</keyword>
<dbReference type="Pfam" id="PF07974">
    <property type="entry name" value="EGF_2"/>
    <property type="match status" value="1"/>
</dbReference>
<keyword evidence="4 9" id="KW-1133">Transmembrane helix</keyword>
<dbReference type="RefSeq" id="XP_022095780.1">
    <property type="nucleotide sequence ID" value="XM_022240088.1"/>
</dbReference>
<reference evidence="13 14" key="1">
    <citation type="submission" date="2025-04" db="UniProtKB">
        <authorList>
            <consortium name="RefSeq"/>
        </authorList>
    </citation>
    <scope>IDENTIFICATION</scope>
</reference>
<proteinExistence type="predicted"/>
<evidence type="ECO:0000256" key="8">
    <source>
        <dbReference type="PROSITE-ProRule" id="PRU00076"/>
    </source>
</evidence>
<evidence type="ECO:0000313" key="12">
    <source>
        <dbReference type="Proteomes" id="UP000694845"/>
    </source>
</evidence>
<dbReference type="PROSITE" id="PS50026">
    <property type="entry name" value="EGF_3"/>
    <property type="match status" value="2"/>
</dbReference>
<dbReference type="SMART" id="SM00181">
    <property type="entry name" value="EGF"/>
    <property type="match status" value="2"/>
</dbReference>
<dbReference type="Pfam" id="PF00008">
    <property type="entry name" value="EGF"/>
    <property type="match status" value="1"/>
</dbReference>
<evidence type="ECO:0000256" key="4">
    <source>
        <dbReference type="ARBA" id="ARBA00022989"/>
    </source>
</evidence>
<sequence>MARREPLTVMPLTALWCLLWLVSTLLQQCCANVWTSKSPVYELEGITEEPLDYLVQIHADHHQRHRRELPTQQPETDANVTVIVEDNHRYYTSQCFRSDAGGSAFWVDLDDQRIRPLVEAPETLATGARNGKNVHLNFVFPFYGHEVSSLVITTGGFIYAGSYIHKHLAATQYIAPLMADFSPLESSPVTGVRYFDNGTALTVEWREQNLLGSIRAGIFTFQVTVVKDGRIIFAYKEIPIPVDSISDARHPVKVGIADAYYIDELIAPFTKKREIFEYHSIDIDTSKVSSGTAIVISPLPTCNLKTSCSSCVAGDVAFNCTWCQQLSKCSDGLDRHRQGWLQSGCHEPENYIDDVTKCPEYIPPTEAPSRRPTAPPANVKVKDTTTVQNAVATTKQKAMTGPTVGDCEGVECQHGGTCDQGLCKCPSKYQGARCQKYVENHCQGVACKNGGSCVEGLTTHFCDCPVGISGTYCEVVDGPATQSKPSSSAKLTVGAIISIILITLLVLGLFFWAVYAYRHPTSPSGLFILEAKHRIRGRGRGANGVKYKYHQHMEGNQIDFQI</sequence>
<feature type="chain" id="PRO_5044665615" evidence="10">
    <location>
        <begin position="32"/>
        <end position="562"/>
    </location>
</feature>
<dbReference type="OrthoDB" id="6285106at2759"/>
<evidence type="ECO:0000313" key="14">
    <source>
        <dbReference type="RefSeq" id="XP_022095778.1"/>
    </source>
</evidence>
<accession>A0A8B7YSV1</accession>
<dbReference type="InterPro" id="IPR000742">
    <property type="entry name" value="EGF"/>
</dbReference>
<name>A0A8B7YSV1_ACAPL</name>
<evidence type="ECO:0000256" key="1">
    <source>
        <dbReference type="ARBA" id="ARBA00004479"/>
    </source>
</evidence>
<keyword evidence="7" id="KW-0325">Glycoprotein</keyword>
<dbReference type="InterPro" id="IPR013111">
    <property type="entry name" value="EGF_extracell"/>
</dbReference>
<dbReference type="RefSeq" id="XP_022095782.1">
    <property type="nucleotide sequence ID" value="XM_022240090.1"/>
</dbReference>
<evidence type="ECO:0000256" key="3">
    <source>
        <dbReference type="ARBA" id="ARBA00022729"/>
    </source>
</evidence>
<dbReference type="RefSeq" id="XP_022095781.1">
    <property type="nucleotide sequence ID" value="XM_022240089.1"/>
</dbReference>
<dbReference type="PANTHER" id="PTHR13055">
    <property type="entry name" value="TUMOR ENDOTHELIAL MARKER 7 RELATED"/>
    <property type="match status" value="1"/>
</dbReference>
<comment type="subcellular location">
    <subcellularLocation>
        <location evidence="1">Membrane</location>
        <topology evidence="1">Single-pass type I membrane protein</topology>
    </subcellularLocation>
</comment>
<evidence type="ECO:0000256" key="5">
    <source>
        <dbReference type="ARBA" id="ARBA00023136"/>
    </source>
</evidence>
<evidence type="ECO:0000256" key="7">
    <source>
        <dbReference type="ARBA" id="ARBA00023180"/>
    </source>
</evidence>
<gene>
    <name evidence="13 14 15 16 17 18" type="primary">LOC110981990</name>
</gene>
<dbReference type="InterPro" id="IPR031152">
    <property type="entry name" value="PLXDC"/>
</dbReference>
<comment type="caution">
    <text evidence="8">Lacks conserved residue(s) required for the propagation of feature annotation.</text>
</comment>
<evidence type="ECO:0000313" key="16">
    <source>
        <dbReference type="RefSeq" id="XP_022095780.1"/>
    </source>
</evidence>
<keyword evidence="12" id="KW-1185">Reference proteome</keyword>
<dbReference type="GeneID" id="110981990"/>
<organism evidence="12 13">
    <name type="scientific">Acanthaster planci</name>
    <name type="common">Crown-of-thorns starfish</name>
    <dbReference type="NCBI Taxonomy" id="133434"/>
    <lineage>
        <taxon>Eukaryota</taxon>
        <taxon>Metazoa</taxon>
        <taxon>Echinodermata</taxon>
        <taxon>Eleutherozoa</taxon>
        <taxon>Asterozoa</taxon>
        <taxon>Asteroidea</taxon>
        <taxon>Valvatacea</taxon>
        <taxon>Valvatida</taxon>
        <taxon>Acanthasteridae</taxon>
        <taxon>Acanthaster</taxon>
    </lineage>
</organism>
<evidence type="ECO:0000256" key="9">
    <source>
        <dbReference type="SAM" id="Phobius"/>
    </source>
</evidence>
<dbReference type="Pfam" id="PF01437">
    <property type="entry name" value="PSI"/>
    <property type="match status" value="1"/>
</dbReference>
<evidence type="ECO:0000313" key="17">
    <source>
        <dbReference type="RefSeq" id="XP_022095781.1"/>
    </source>
</evidence>
<feature type="disulfide bond" evidence="8">
    <location>
        <begin position="425"/>
        <end position="434"/>
    </location>
</feature>
<dbReference type="Proteomes" id="UP000694845">
    <property type="component" value="Unplaced"/>
</dbReference>
<evidence type="ECO:0000256" key="6">
    <source>
        <dbReference type="ARBA" id="ARBA00023157"/>
    </source>
</evidence>
<keyword evidence="3 10" id="KW-0732">Signal</keyword>
<dbReference type="PROSITE" id="PS00022">
    <property type="entry name" value="EGF_1"/>
    <property type="match status" value="2"/>
</dbReference>
<dbReference type="RefSeq" id="XP_022095778.1">
    <property type="nucleotide sequence ID" value="XM_022240086.1"/>
</dbReference>
<dbReference type="AlphaFoldDB" id="A0A8B7YSV1"/>
<feature type="domain" description="EGF-like" evidence="11">
    <location>
        <begin position="438"/>
        <end position="474"/>
    </location>
</feature>
<dbReference type="GO" id="GO:0016020">
    <property type="term" value="C:membrane"/>
    <property type="evidence" value="ECO:0007669"/>
    <property type="project" value="UniProtKB-SubCell"/>
</dbReference>